<dbReference type="Pfam" id="PF00583">
    <property type="entry name" value="Acetyltransf_1"/>
    <property type="match status" value="1"/>
</dbReference>
<reference evidence="4 5" key="1">
    <citation type="submission" date="2015-11" db="EMBL/GenBank/DDBJ databases">
        <authorList>
            <person name="Zhang Y."/>
            <person name="Guo Z."/>
        </authorList>
    </citation>
    <scope>NUCLEOTIDE SEQUENCE [LARGE SCALE GENOMIC DNA]</scope>
    <source>
        <strain evidence="4 5">KCTC 12086</strain>
    </source>
</reference>
<evidence type="ECO:0000259" key="3">
    <source>
        <dbReference type="PROSITE" id="PS51186"/>
    </source>
</evidence>
<evidence type="ECO:0000313" key="4">
    <source>
        <dbReference type="EMBL" id="ALO44127.1"/>
    </source>
</evidence>
<dbReference type="KEGG" id="pphe:PP2015_3653"/>
<dbReference type="SUPFAM" id="SSF55729">
    <property type="entry name" value="Acyl-CoA N-acyltransferases (Nat)"/>
    <property type="match status" value="1"/>
</dbReference>
<dbReference type="Gene3D" id="3.40.630.30">
    <property type="match status" value="1"/>
</dbReference>
<evidence type="ECO:0000256" key="2">
    <source>
        <dbReference type="ARBA" id="ARBA00023315"/>
    </source>
</evidence>
<organism evidence="4 5">
    <name type="scientific">Pseudoalteromonas phenolica</name>
    <dbReference type="NCBI Taxonomy" id="161398"/>
    <lineage>
        <taxon>Bacteria</taxon>
        <taxon>Pseudomonadati</taxon>
        <taxon>Pseudomonadota</taxon>
        <taxon>Gammaproteobacteria</taxon>
        <taxon>Alteromonadales</taxon>
        <taxon>Pseudoalteromonadaceae</taxon>
        <taxon>Pseudoalteromonas</taxon>
    </lineage>
</organism>
<dbReference type="CDD" id="cd04301">
    <property type="entry name" value="NAT_SF"/>
    <property type="match status" value="1"/>
</dbReference>
<evidence type="ECO:0000256" key="1">
    <source>
        <dbReference type="ARBA" id="ARBA00022679"/>
    </source>
</evidence>
<accession>A0A0S2K802</accession>
<gene>
    <name evidence="4" type="ORF">PP2015_3653</name>
</gene>
<dbReference type="GO" id="GO:0016747">
    <property type="term" value="F:acyltransferase activity, transferring groups other than amino-acyl groups"/>
    <property type="evidence" value="ECO:0007669"/>
    <property type="project" value="InterPro"/>
</dbReference>
<sequence length="151" mass="17035">MHLRIATQDDINDLLQLEQAVVEAERPYNSHIKANNATYYDLPALISETSSQVLVLEEKDQIIATGYIQIRASKQSLSHEQHGYLGFMYVAPDFRGRGLNRLVMDALMGWGRAHGVNIFYLDVYAENQAAINAYQKLGFTPSLVEMKLECA</sequence>
<dbReference type="PATRIC" id="fig|161398.10.peg.3732"/>
<dbReference type="InterPro" id="IPR050832">
    <property type="entry name" value="Bact_Acetyltransf"/>
</dbReference>
<dbReference type="EMBL" id="CP013188">
    <property type="protein sequence ID" value="ALO44127.1"/>
    <property type="molecule type" value="Genomic_DNA"/>
</dbReference>
<dbReference type="AlphaFoldDB" id="A0A0S2K802"/>
<keyword evidence="5" id="KW-1185">Reference proteome</keyword>
<name>A0A0S2K802_9GAMM</name>
<dbReference type="InterPro" id="IPR016181">
    <property type="entry name" value="Acyl_CoA_acyltransferase"/>
</dbReference>
<dbReference type="PROSITE" id="PS51186">
    <property type="entry name" value="GNAT"/>
    <property type="match status" value="1"/>
</dbReference>
<feature type="domain" description="N-acetyltransferase" evidence="3">
    <location>
        <begin position="1"/>
        <end position="151"/>
    </location>
</feature>
<dbReference type="STRING" id="161398.PP2015_3653"/>
<proteinExistence type="predicted"/>
<protein>
    <submittedName>
        <fullName evidence="4">Acetyltransferase</fullName>
    </submittedName>
</protein>
<dbReference type="RefSeq" id="WP_058032009.1">
    <property type="nucleotide sequence ID" value="NZ_CP013188.1"/>
</dbReference>
<dbReference type="InterPro" id="IPR000182">
    <property type="entry name" value="GNAT_dom"/>
</dbReference>
<dbReference type="PANTHER" id="PTHR43877">
    <property type="entry name" value="AMINOALKYLPHOSPHONATE N-ACETYLTRANSFERASE-RELATED-RELATED"/>
    <property type="match status" value="1"/>
</dbReference>
<keyword evidence="2" id="KW-0012">Acyltransferase</keyword>
<evidence type="ECO:0000313" key="5">
    <source>
        <dbReference type="Proteomes" id="UP000061457"/>
    </source>
</evidence>
<dbReference type="OrthoDB" id="1450704at2"/>
<dbReference type="PANTHER" id="PTHR43877:SF2">
    <property type="entry name" value="AMINOALKYLPHOSPHONATE N-ACETYLTRANSFERASE-RELATED"/>
    <property type="match status" value="1"/>
</dbReference>
<keyword evidence="1 4" id="KW-0808">Transferase</keyword>
<dbReference type="Proteomes" id="UP000061457">
    <property type="component" value="Chromosome II"/>
</dbReference>